<name>A0ABS5BW70_9BACT</name>
<evidence type="ECO:0000313" key="1">
    <source>
        <dbReference type="EMBL" id="MBP3957976.1"/>
    </source>
</evidence>
<protein>
    <recommendedName>
        <fullName evidence="3">HEPN domain-containing protein</fullName>
    </recommendedName>
</protein>
<dbReference type="Proteomes" id="UP000676565">
    <property type="component" value="Unassembled WGS sequence"/>
</dbReference>
<dbReference type="EMBL" id="JAGKQQ010000001">
    <property type="protein sequence ID" value="MBP3957976.1"/>
    <property type="molecule type" value="Genomic_DNA"/>
</dbReference>
<dbReference type="Gene3D" id="1.20.120.330">
    <property type="entry name" value="Nucleotidyltransferases domain 2"/>
    <property type="match status" value="1"/>
</dbReference>
<comment type="caution">
    <text evidence="1">The sequence shown here is derived from an EMBL/GenBank/DDBJ whole genome shotgun (WGS) entry which is preliminary data.</text>
</comment>
<accession>A0ABS5BW70</accession>
<evidence type="ECO:0000313" key="2">
    <source>
        <dbReference type="Proteomes" id="UP000676565"/>
    </source>
</evidence>
<organism evidence="1 2">
    <name type="scientific">Gemmata palustris</name>
    <dbReference type="NCBI Taxonomy" id="2822762"/>
    <lineage>
        <taxon>Bacteria</taxon>
        <taxon>Pseudomonadati</taxon>
        <taxon>Planctomycetota</taxon>
        <taxon>Planctomycetia</taxon>
        <taxon>Gemmatales</taxon>
        <taxon>Gemmataceae</taxon>
        <taxon>Gemmata</taxon>
    </lineage>
</organism>
<keyword evidence="2" id="KW-1185">Reference proteome</keyword>
<reference evidence="1 2" key="1">
    <citation type="submission" date="2021-04" db="EMBL/GenBank/DDBJ databases">
        <authorList>
            <person name="Ivanova A."/>
        </authorList>
    </citation>
    <scope>NUCLEOTIDE SEQUENCE [LARGE SCALE GENOMIC DNA]</scope>
    <source>
        <strain evidence="1 2">G18</strain>
    </source>
</reference>
<proteinExistence type="predicted"/>
<sequence length="163" mass="18019">MSAADELLAVAHYLLRQNNKQPTDAAIRRAVSTAYYALFHRLIEAATSSLVLDPRQRPLIARSFDHGRMRKVCEGMKAPPVLVAALLGAPVPDELKRLAATFVDLQDRRHDADYNLGKVLAKSEARDSVAQAQEAFAHWNTVQPMPISGPFLSLLLHGEPKSR</sequence>
<dbReference type="RefSeq" id="WP_210657541.1">
    <property type="nucleotide sequence ID" value="NZ_JAGKQQ010000001.1"/>
</dbReference>
<evidence type="ECO:0008006" key="3">
    <source>
        <dbReference type="Google" id="ProtNLM"/>
    </source>
</evidence>
<gene>
    <name evidence="1" type="ORF">J8F10_22200</name>
</gene>